<protein>
    <submittedName>
        <fullName evidence="2">Uncharacterized protein</fullName>
    </submittedName>
</protein>
<proteinExistence type="predicted"/>
<dbReference type="AlphaFoldDB" id="A0A2A9EK83"/>
<evidence type="ECO:0000313" key="2">
    <source>
        <dbReference type="EMBL" id="PFG38941.1"/>
    </source>
</evidence>
<dbReference type="Proteomes" id="UP000222106">
    <property type="component" value="Unassembled WGS sequence"/>
</dbReference>
<gene>
    <name evidence="2" type="ORF">ATJ97_1433</name>
</gene>
<evidence type="ECO:0000256" key="1">
    <source>
        <dbReference type="SAM" id="MobiDB-lite"/>
    </source>
</evidence>
<accession>A0A2A9EK83</accession>
<dbReference type="EMBL" id="PDJI01000004">
    <property type="protein sequence ID" value="PFG38941.1"/>
    <property type="molecule type" value="Genomic_DNA"/>
</dbReference>
<feature type="region of interest" description="Disordered" evidence="1">
    <location>
        <begin position="65"/>
        <end position="90"/>
    </location>
</feature>
<sequence>MPAEADREARRRRRAVLRAYHPDLGGDAEELIRQLQLLDRPAEEVVLVLPPRGLRAVRAWLRRRRRRRTSHPRRRSVLRRRRRRTTGRVR</sequence>
<organism evidence="2 3">
    <name type="scientific">Georgenia soli</name>
    <dbReference type="NCBI Taxonomy" id="638953"/>
    <lineage>
        <taxon>Bacteria</taxon>
        <taxon>Bacillati</taxon>
        <taxon>Actinomycetota</taxon>
        <taxon>Actinomycetes</taxon>
        <taxon>Micrococcales</taxon>
        <taxon>Bogoriellaceae</taxon>
        <taxon>Georgenia</taxon>
    </lineage>
</organism>
<evidence type="ECO:0000313" key="3">
    <source>
        <dbReference type="Proteomes" id="UP000222106"/>
    </source>
</evidence>
<dbReference type="RefSeq" id="WP_211287084.1">
    <property type="nucleotide sequence ID" value="NZ_PDJI01000004.1"/>
</dbReference>
<keyword evidence="3" id="KW-1185">Reference proteome</keyword>
<reference evidence="2 3" key="1">
    <citation type="submission" date="2017-10" db="EMBL/GenBank/DDBJ databases">
        <title>Sequencing the genomes of 1000 actinobacteria strains.</title>
        <authorList>
            <person name="Klenk H.-P."/>
        </authorList>
    </citation>
    <scope>NUCLEOTIDE SEQUENCE [LARGE SCALE GENOMIC DNA]</scope>
    <source>
        <strain evidence="2 3">DSM 21838</strain>
    </source>
</reference>
<name>A0A2A9EK83_9MICO</name>
<comment type="caution">
    <text evidence="2">The sequence shown here is derived from an EMBL/GenBank/DDBJ whole genome shotgun (WGS) entry which is preliminary data.</text>
</comment>